<dbReference type="GO" id="GO:0009263">
    <property type="term" value="P:deoxyribonucleotide biosynthetic process"/>
    <property type="evidence" value="ECO:0007669"/>
    <property type="project" value="UniProtKB-KW"/>
</dbReference>
<dbReference type="InterPro" id="IPR000358">
    <property type="entry name" value="RNR_small_fam"/>
</dbReference>
<comment type="similarity">
    <text evidence="1 2">Belongs to the ribonucleoside diphosphate reductase small chain family.</text>
</comment>
<keyword evidence="2 4" id="KW-0408">Iron</keyword>
<comment type="cofactor">
    <cofactor evidence="2 4">
        <name>Fe cation</name>
        <dbReference type="ChEBI" id="CHEBI:24875"/>
    </cofactor>
    <text evidence="2 4">Binds 2 iron ions per subunit.</text>
</comment>
<dbReference type="AlphaFoldDB" id="Q1MR45"/>
<organism evidence="5 6">
    <name type="scientific">Lawsonia intracellularis (strain PHE/MN1-00)</name>
    <dbReference type="NCBI Taxonomy" id="363253"/>
    <lineage>
        <taxon>Bacteria</taxon>
        <taxon>Pseudomonadati</taxon>
        <taxon>Thermodesulfobacteriota</taxon>
        <taxon>Desulfovibrionia</taxon>
        <taxon>Desulfovibrionales</taxon>
        <taxon>Desulfovibrionaceae</taxon>
        <taxon>Lawsonia</taxon>
    </lineage>
</organism>
<reference evidence="5 6" key="1">
    <citation type="submission" date="2005-11" db="EMBL/GenBank/DDBJ databases">
        <title>The complete genome sequence of Lawsonia intracellularis: the causative agent of proliferative enteropathy.</title>
        <authorList>
            <person name="Kaur K."/>
            <person name="Zhang Q."/>
            <person name="Beckler D."/>
            <person name="Munir S."/>
            <person name="Li L."/>
            <person name="Kinsley K."/>
            <person name="Herron L."/>
            <person name="Peterson A."/>
            <person name="May B."/>
            <person name="Singh S."/>
            <person name="Gebhart C."/>
            <person name="Kapur V."/>
        </authorList>
    </citation>
    <scope>NUCLEOTIDE SEQUENCE [LARGE SCALE GENOMIC DNA]</scope>
    <source>
        <strain evidence="5 6">PHE/MN1-00</strain>
    </source>
</reference>
<dbReference type="HOGENOM" id="CLU_035339_1_1_7"/>
<evidence type="ECO:0000256" key="3">
    <source>
        <dbReference type="PIRSR" id="PIRSR000355-1"/>
    </source>
</evidence>
<dbReference type="PANTHER" id="PTHR23409">
    <property type="entry name" value="RIBONUCLEOSIDE-DIPHOSPHATE REDUCTASE SMALL CHAIN"/>
    <property type="match status" value="1"/>
</dbReference>
<proteinExistence type="inferred from homology"/>
<comment type="catalytic activity">
    <reaction evidence="2">
        <text>a 2'-deoxyribonucleoside 5'-diphosphate + [thioredoxin]-disulfide + H2O = a ribonucleoside 5'-diphosphate + [thioredoxin]-dithiol</text>
        <dbReference type="Rhea" id="RHEA:23252"/>
        <dbReference type="Rhea" id="RHEA-COMP:10698"/>
        <dbReference type="Rhea" id="RHEA-COMP:10700"/>
        <dbReference type="ChEBI" id="CHEBI:15377"/>
        <dbReference type="ChEBI" id="CHEBI:29950"/>
        <dbReference type="ChEBI" id="CHEBI:50058"/>
        <dbReference type="ChEBI" id="CHEBI:57930"/>
        <dbReference type="ChEBI" id="CHEBI:73316"/>
        <dbReference type="EC" id="1.17.4.1"/>
    </reaction>
</comment>
<dbReference type="EC" id="1.17.4.1" evidence="2"/>
<evidence type="ECO:0000256" key="2">
    <source>
        <dbReference type="PIRNR" id="PIRNR000355"/>
    </source>
</evidence>
<dbReference type="InterPro" id="IPR033909">
    <property type="entry name" value="RNR_small"/>
</dbReference>
<dbReference type="STRING" id="363253.LI0477"/>
<dbReference type="eggNOG" id="COG0208">
    <property type="taxonomic scope" value="Bacteria"/>
</dbReference>
<feature type="binding site" evidence="4">
    <location>
        <position position="108"/>
    </location>
    <ligand>
        <name>Fe cation</name>
        <dbReference type="ChEBI" id="CHEBI:24875"/>
        <label>2</label>
    </ligand>
</feature>
<dbReference type="InterPro" id="IPR009078">
    <property type="entry name" value="Ferritin-like_SF"/>
</dbReference>
<evidence type="ECO:0000256" key="4">
    <source>
        <dbReference type="PIRSR" id="PIRSR000355-2"/>
    </source>
</evidence>
<dbReference type="CDD" id="cd01049">
    <property type="entry name" value="RNRR2"/>
    <property type="match status" value="1"/>
</dbReference>
<feature type="binding site" evidence="4">
    <location>
        <position position="181"/>
    </location>
    <ligand>
        <name>Fe cation</name>
        <dbReference type="ChEBI" id="CHEBI:24875"/>
        <label>2</label>
    </ligand>
</feature>
<gene>
    <name evidence="5" type="primary">nrdB</name>
    <name evidence="5" type="ordered locus">LI0477</name>
</gene>
<dbReference type="Gene3D" id="1.10.620.20">
    <property type="entry name" value="Ribonucleotide Reductase, subunit A"/>
    <property type="match status" value="1"/>
</dbReference>
<keyword evidence="2 4" id="KW-0479">Metal-binding</keyword>
<feature type="binding site" evidence="4">
    <location>
        <position position="77"/>
    </location>
    <ligand>
        <name>Fe cation</name>
        <dbReference type="ChEBI" id="CHEBI:24875"/>
        <label>1</label>
    </ligand>
</feature>
<keyword evidence="2" id="KW-0560">Oxidoreductase</keyword>
<feature type="binding site" evidence="4">
    <location>
        <position position="218"/>
    </location>
    <ligand>
        <name>Fe cation</name>
        <dbReference type="ChEBI" id="CHEBI:24875"/>
        <label>2</label>
    </ligand>
</feature>
<dbReference type="UniPathway" id="UPA00326"/>
<feature type="active site" evidence="3">
    <location>
        <position position="115"/>
    </location>
</feature>
<dbReference type="InterPro" id="IPR012348">
    <property type="entry name" value="RNR-like"/>
</dbReference>
<dbReference type="PANTHER" id="PTHR23409:SF18">
    <property type="entry name" value="RIBONUCLEOSIDE-DIPHOSPHATE REDUCTASE SUBUNIT M2"/>
    <property type="match status" value="1"/>
</dbReference>
<feature type="binding site" evidence="4">
    <location>
        <position position="108"/>
    </location>
    <ligand>
        <name>Fe cation</name>
        <dbReference type="ChEBI" id="CHEBI:24875"/>
        <label>1</label>
    </ligand>
</feature>
<protein>
    <recommendedName>
        <fullName evidence="2">Ribonucleoside-diphosphate reductase subunit beta</fullName>
        <ecNumber evidence="2">1.17.4.1</ecNumber>
    </recommendedName>
</protein>
<dbReference type="SUPFAM" id="SSF47240">
    <property type="entry name" value="Ferritin-like"/>
    <property type="match status" value="1"/>
</dbReference>
<accession>Q1MR45</accession>
<keyword evidence="6" id="KW-1185">Reference proteome</keyword>
<comment type="function">
    <text evidence="2">Provides the precursors necessary for DNA synthesis. Catalyzes the biosynthesis of deoxyribonucleotides from the corresponding ribonucleotides.</text>
</comment>
<dbReference type="KEGG" id="lip:LI0477"/>
<feature type="binding site" evidence="4">
    <location>
        <position position="111"/>
    </location>
    <ligand>
        <name>Fe cation</name>
        <dbReference type="ChEBI" id="CHEBI:24875"/>
        <label>1</label>
    </ligand>
</feature>
<dbReference type="Pfam" id="PF00268">
    <property type="entry name" value="Ribonuc_red_sm"/>
    <property type="match status" value="1"/>
</dbReference>
<sequence length="333" mass="39046">MPVNASDKRIVNGKTDINQLLPFRYPWAWDFFLKANQNHWTPLEISMSQDVYDYNHTLTTNERHVFDNVLAYLTTSDILAMRNIGLAVMEKMTAPELQIYQARQVYEEALHTWTYQHCIESLGLEQSEIYNRYRVVPEIYGKILLSNKRLEQVLRSDINLSDKDNLHEFIMSYIFFAAIFEGCWFYNGFSPIFSLQRRGLMKGTAEQFQYILRDEVLHCTFGITVIKGLIEEENITLDPTAVRQLWDEVEAAEIAYANYILHEPIIGYNADLHIGQFRFIANRRSRQLGMKEPFPGAKNVLPWLDEQSNLRKEKNFFETRVTEYQTGGGLKWD</sequence>
<dbReference type="GO" id="GO:0004748">
    <property type="term" value="F:ribonucleoside-diphosphate reductase activity, thioredoxin disulfide as acceptor"/>
    <property type="evidence" value="ECO:0007669"/>
    <property type="project" value="UniProtKB-EC"/>
</dbReference>
<dbReference type="EMBL" id="AM180252">
    <property type="protein sequence ID" value="CAJ54531.1"/>
    <property type="molecule type" value="Genomic_DNA"/>
</dbReference>
<dbReference type="NCBIfam" id="NF005550">
    <property type="entry name" value="PRK07209.1"/>
    <property type="match status" value="1"/>
</dbReference>
<dbReference type="PIRSF" id="PIRSF000355">
    <property type="entry name" value="NrdB"/>
    <property type="match status" value="1"/>
</dbReference>
<evidence type="ECO:0000256" key="1">
    <source>
        <dbReference type="ARBA" id="ARBA00009303"/>
    </source>
</evidence>
<dbReference type="Proteomes" id="UP000002430">
    <property type="component" value="Chromosome"/>
</dbReference>
<keyword evidence="2" id="KW-0215">Deoxyribonucleotide synthesis</keyword>
<evidence type="ECO:0000313" key="6">
    <source>
        <dbReference type="Proteomes" id="UP000002430"/>
    </source>
</evidence>
<evidence type="ECO:0000313" key="5">
    <source>
        <dbReference type="EMBL" id="CAJ54531.1"/>
    </source>
</evidence>
<dbReference type="GO" id="GO:0046872">
    <property type="term" value="F:metal ion binding"/>
    <property type="evidence" value="ECO:0007669"/>
    <property type="project" value="UniProtKB-KW"/>
</dbReference>
<name>Q1MR45_LAWIP</name>
<feature type="binding site" evidence="4">
    <location>
        <position position="215"/>
    </location>
    <ligand>
        <name>Fe cation</name>
        <dbReference type="ChEBI" id="CHEBI:24875"/>
        <label>2</label>
    </ligand>
</feature>